<evidence type="ECO:0000313" key="1">
    <source>
        <dbReference type="EMBL" id="MDT0350665.1"/>
    </source>
</evidence>
<name>A0ABU2NA99_9PSEU</name>
<gene>
    <name evidence="1" type="ORF">RM445_14120</name>
</gene>
<dbReference type="RefSeq" id="WP_311556690.1">
    <property type="nucleotide sequence ID" value="NZ_JAVREJ010000008.1"/>
</dbReference>
<dbReference type="EMBL" id="JAVREJ010000008">
    <property type="protein sequence ID" value="MDT0350665.1"/>
    <property type="molecule type" value="Genomic_DNA"/>
</dbReference>
<accession>A0ABU2NA99</accession>
<comment type="caution">
    <text evidence="1">The sequence shown here is derived from an EMBL/GenBank/DDBJ whole genome shotgun (WGS) entry which is preliminary data.</text>
</comment>
<protein>
    <submittedName>
        <fullName evidence="1">Uncharacterized protein</fullName>
    </submittedName>
</protein>
<keyword evidence="2" id="KW-1185">Reference proteome</keyword>
<organism evidence="1 2">
    <name type="scientific">Pseudonocardia charpentierae</name>
    <dbReference type="NCBI Taxonomy" id="3075545"/>
    <lineage>
        <taxon>Bacteria</taxon>
        <taxon>Bacillati</taxon>
        <taxon>Actinomycetota</taxon>
        <taxon>Actinomycetes</taxon>
        <taxon>Pseudonocardiales</taxon>
        <taxon>Pseudonocardiaceae</taxon>
        <taxon>Pseudonocardia</taxon>
    </lineage>
</organism>
<proteinExistence type="predicted"/>
<sequence length="82" mass="9135">MEEQDDDGRPAVPMAEVMAEMPGVWRRLLAAHVPDRFGRCSACRSATGSGETWPCSLHRIAMQAQQVHEQNLTRAIDTDRDA</sequence>
<evidence type="ECO:0000313" key="2">
    <source>
        <dbReference type="Proteomes" id="UP001183202"/>
    </source>
</evidence>
<reference evidence="2" key="1">
    <citation type="submission" date="2023-07" db="EMBL/GenBank/DDBJ databases">
        <title>30 novel species of actinomycetes from the DSMZ collection.</title>
        <authorList>
            <person name="Nouioui I."/>
        </authorList>
    </citation>
    <scope>NUCLEOTIDE SEQUENCE [LARGE SCALE GENOMIC DNA]</scope>
    <source>
        <strain evidence="2">DSM 45834</strain>
    </source>
</reference>
<dbReference type="Proteomes" id="UP001183202">
    <property type="component" value="Unassembled WGS sequence"/>
</dbReference>